<reference evidence="7" key="1">
    <citation type="submission" date="2021-02" db="EMBL/GenBank/DDBJ databases">
        <title>Infant gut strain persistence is associated with maternal origin, phylogeny, and functional potential including surface adhesion and iron acquisition.</title>
        <authorList>
            <person name="Lou Y.C."/>
        </authorList>
    </citation>
    <scope>NUCLEOTIDE SEQUENCE</scope>
    <source>
        <strain evidence="7">L3_106_000M1_dasL3_106_000M1_concoct_15</strain>
    </source>
</reference>
<evidence type="ECO:0000256" key="4">
    <source>
        <dbReference type="ARBA" id="ARBA00022960"/>
    </source>
</evidence>
<dbReference type="PRINTS" id="PR01652">
    <property type="entry name" value="SHAPEPROTEIN"/>
</dbReference>
<name>A0A943EJ16_9FIRM</name>
<accession>A0A943EJ16</accession>
<comment type="caution">
    <text evidence="6">Lacks conserved residue(s) required for the propagation of feature annotation.</text>
</comment>
<dbReference type="Proteomes" id="UP000754226">
    <property type="component" value="Unassembled WGS sequence"/>
</dbReference>
<dbReference type="RefSeq" id="WP_302013589.1">
    <property type="nucleotide sequence ID" value="NZ_CATWGP010000001.1"/>
</dbReference>
<dbReference type="HAMAP" id="MF_02207">
    <property type="entry name" value="MreB"/>
    <property type="match status" value="1"/>
</dbReference>
<comment type="subcellular location">
    <subcellularLocation>
        <location evidence="6">Cytoplasm</location>
    </subcellularLocation>
    <text evidence="6">Membrane-associated.</text>
</comment>
<dbReference type="PANTHER" id="PTHR42749:SF1">
    <property type="entry name" value="CELL SHAPE-DETERMINING PROTEIN MREB"/>
    <property type="match status" value="1"/>
</dbReference>
<dbReference type="NCBIfam" id="TIGR00904">
    <property type="entry name" value="mreB"/>
    <property type="match status" value="1"/>
</dbReference>
<comment type="caution">
    <text evidence="7">The sequence shown here is derived from an EMBL/GenBank/DDBJ whole genome shotgun (WGS) entry which is preliminary data.</text>
</comment>
<gene>
    <name evidence="6" type="primary">mreB</name>
    <name evidence="7" type="ORF">KHX13_00900</name>
</gene>
<dbReference type="EMBL" id="JAGZCZ010000001">
    <property type="protein sequence ID" value="MBS5518894.1"/>
    <property type="molecule type" value="Genomic_DNA"/>
</dbReference>
<evidence type="ECO:0000256" key="5">
    <source>
        <dbReference type="ARBA" id="ARBA00023458"/>
    </source>
</evidence>
<comment type="subunit">
    <text evidence="6">Forms polymers.</text>
</comment>
<evidence type="ECO:0000256" key="6">
    <source>
        <dbReference type="HAMAP-Rule" id="MF_02207"/>
    </source>
</evidence>
<dbReference type="PANTHER" id="PTHR42749">
    <property type="entry name" value="CELL SHAPE-DETERMINING PROTEIN MREB"/>
    <property type="match status" value="1"/>
</dbReference>
<keyword evidence="2 6" id="KW-0547">Nucleotide-binding</keyword>
<proteinExistence type="inferred from homology"/>
<protein>
    <recommendedName>
        <fullName evidence="6">Cell shape-determining protein MreB</fullName>
    </recommendedName>
</protein>
<dbReference type="InterPro" id="IPR004753">
    <property type="entry name" value="MreB"/>
</dbReference>
<evidence type="ECO:0000313" key="8">
    <source>
        <dbReference type="Proteomes" id="UP000754226"/>
    </source>
</evidence>
<dbReference type="SUPFAM" id="SSF53067">
    <property type="entry name" value="Actin-like ATPase domain"/>
    <property type="match status" value="2"/>
</dbReference>
<comment type="function">
    <text evidence="6">Forms membrane-associated dynamic filaments that are essential for cell shape determination. Acts by regulating cell wall synthesis and cell elongation, and thus cell shape. A feedback loop between cell geometry and MreB localization may maintain elongated cell shape by targeting cell wall growth to regions of negative cell wall curvature.</text>
</comment>
<sequence length="346" mass="36667">MKRLEEGFLSRLFTNVDVGVDLGTSNLLVFLPGRGIVYREPSMVAIDKTNGKVVAVGRRAKEMMGKTPDRIDVVQPLAGGVVADYEATAGMLGTVLERVVGRNIFFKPRLMVCIPTGVTSVEKRAVIEACAQAGAARTFLIEEPLAAAIGAGINVREAKGRMVVDIGGGTTDVAVISLGGIVASKALRIGGSKFDEAIVRYLKKDLNIQVADNVAEEIKLQIGSVSRLGMHGDMLVRGRDQITGLPTALRMTSRDTMRAMGEPVSQILSCIRSVFEKTPPELAADILSEGIVLTGGGALLEGLADVIQSDTHIRTKVAKDPLDCVAIGAGKAFAHPVIMDGLLHQE</sequence>
<evidence type="ECO:0000313" key="7">
    <source>
        <dbReference type="EMBL" id="MBS5518894.1"/>
    </source>
</evidence>
<keyword evidence="1 6" id="KW-0963">Cytoplasm</keyword>
<dbReference type="GO" id="GO:0008360">
    <property type="term" value="P:regulation of cell shape"/>
    <property type="evidence" value="ECO:0007669"/>
    <property type="project" value="UniProtKB-UniRule"/>
</dbReference>
<feature type="binding site" evidence="6">
    <location>
        <begin position="216"/>
        <end position="219"/>
    </location>
    <ligand>
        <name>ATP</name>
        <dbReference type="ChEBI" id="CHEBI:30616"/>
    </ligand>
</feature>
<dbReference type="InterPro" id="IPR043129">
    <property type="entry name" value="ATPase_NBD"/>
</dbReference>
<dbReference type="AlphaFoldDB" id="A0A943EJ16"/>
<dbReference type="InterPro" id="IPR056546">
    <property type="entry name" value="MreB_MamK-like"/>
</dbReference>
<dbReference type="GO" id="GO:0005524">
    <property type="term" value="F:ATP binding"/>
    <property type="evidence" value="ECO:0007669"/>
    <property type="project" value="UniProtKB-KW"/>
</dbReference>
<evidence type="ECO:0000256" key="1">
    <source>
        <dbReference type="ARBA" id="ARBA00022490"/>
    </source>
</evidence>
<dbReference type="Pfam" id="PF06723">
    <property type="entry name" value="MreB_Mbl"/>
    <property type="match status" value="1"/>
</dbReference>
<feature type="binding site" evidence="6">
    <location>
        <begin position="296"/>
        <end position="299"/>
    </location>
    <ligand>
        <name>ATP</name>
        <dbReference type="ChEBI" id="CHEBI:30616"/>
    </ligand>
</feature>
<evidence type="ECO:0000256" key="3">
    <source>
        <dbReference type="ARBA" id="ARBA00022840"/>
    </source>
</evidence>
<organism evidence="7 8">
    <name type="scientific">Acidaminococcus intestini</name>
    <dbReference type="NCBI Taxonomy" id="187327"/>
    <lineage>
        <taxon>Bacteria</taxon>
        <taxon>Bacillati</taxon>
        <taxon>Bacillota</taxon>
        <taxon>Negativicutes</taxon>
        <taxon>Acidaminococcales</taxon>
        <taxon>Acidaminococcaceae</taxon>
        <taxon>Acidaminococcus</taxon>
    </lineage>
</organism>
<dbReference type="Gene3D" id="3.30.420.40">
    <property type="match status" value="3"/>
</dbReference>
<dbReference type="GO" id="GO:0000902">
    <property type="term" value="P:cell morphogenesis"/>
    <property type="evidence" value="ECO:0007669"/>
    <property type="project" value="InterPro"/>
</dbReference>
<feature type="binding site" evidence="6">
    <location>
        <begin position="168"/>
        <end position="170"/>
    </location>
    <ligand>
        <name>ATP</name>
        <dbReference type="ChEBI" id="CHEBI:30616"/>
    </ligand>
</feature>
<dbReference type="NCBIfam" id="NF010539">
    <property type="entry name" value="PRK13927.1"/>
    <property type="match status" value="1"/>
</dbReference>
<keyword evidence="3 6" id="KW-0067">ATP-binding</keyword>
<comment type="similarity">
    <text evidence="5 6">Belongs to the FtsA/MreB family.</text>
</comment>
<dbReference type="GO" id="GO:0005737">
    <property type="term" value="C:cytoplasm"/>
    <property type="evidence" value="ECO:0007669"/>
    <property type="project" value="UniProtKB-SubCell"/>
</dbReference>
<evidence type="ECO:0000256" key="2">
    <source>
        <dbReference type="ARBA" id="ARBA00022741"/>
    </source>
</evidence>
<keyword evidence="4 6" id="KW-0133">Cell shape</keyword>
<dbReference type="CDD" id="cd10225">
    <property type="entry name" value="ASKHA_NBD_MreB-like"/>
    <property type="match status" value="1"/>
</dbReference>